<name>A0A2T2WMG3_9FIRM</name>
<dbReference type="AlphaFoldDB" id="A0A2T2WMG3"/>
<proteinExistence type="predicted"/>
<reference evidence="1 2" key="1">
    <citation type="journal article" date="2014" name="BMC Genomics">
        <title>Comparison of environmental and isolate Sulfobacillus genomes reveals diverse carbon, sulfur, nitrogen, and hydrogen metabolisms.</title>
        <authorList>
            <person name="Justice N.B."/>
            <person name="Norman A."/>
            <person name="Brown C.T."/>
            <person name="Singh A."/>
            <person name="Thomas B.C."/>
            <person name="Banfield J.F."/>
        </authorList>
    </citation>
    <scope>NUCLEOTIDE SEQUENCE [LARGE SCALE GENOMIC DNA]</scope>
    <source>
        <strain evidence="1">AMDSBA1</strain>
    </source>
</reference>
<comment type="caution">
    <text evidence="1">The sequence shown here is derived from an EMBL/GenBank/DDBJ whole genome shotgun (WGS) entry which is preliminary data.</text>
</comment>
<gene>
    <name evidence="1" type="ORF">C7B43_20090</name>
</gene>
<dbReference type="EMBL" id="PXYT01000094">
    <property type="protein sequence ID" value="PSR23428.1"/>
    <property type="molecule type" value="Genomic_DNA"/>
</dbReference>
<protein>
    <submittedName>
        <fullName evidence="1">Uncharacterized protein</fullName>
    </submittedName>
</protein>
<evidence type="ECO:0000313" key="2">
    <source>
        <dbReference type="Proteomes" id="UP000242699"/>
    </source>
</evidence>
<accession>A0A2T2WMG3</accession>
<dbReference type="Proteomes" id="UP000242699">
    <property type="component" value="Unassembled WGS sequence"/>
</dbReference>
<evidence type="ECO:0000313" key="1">
    <source>
        <dbReference type="EMBL" id="PSR23428.1"/>
    </source>
</evidence>
<sequence>MSVYRVWGVKDITAFASRATQGIAKTRQWLLKSAPTADILAGKRRVMNFGQFVMLFINFRQNVNDNG</sequence>
<organism evidence="1 2">
    <name type="scientific">Sulfobacillus benefaciens</name>
    <dbReference type="NCBI Taxonomy" id="453960"/>
    <lineage>
        <taxon>Bacteria</taxon>
        <taxon>Bacillati</taxon>
        <taxon>Bacillota</taxon>
        <taxon>Clostridia</taxon>
        <taxon>Eubacteriales</taxon>
        <taxon>Clostridiales Family XVII. Incertae Sedis</taxon>
        <taxon>Sulfobacillus</taxon>
    </lineage>
</organism>